<dbReference type="PANTHER" id="PTHR48081">
    <property type="entry name" value="AB HYDROLASE SUPERFAMILY PROTEIN C4A8.06C"/>
    <property type="match status" value="1"/>
</dbReference>
<dbReference type="Proteomes" id="UP000295097">
    <property type="component" value="Unassembled WGS sequence"/>
</dbReference>
<dbReference type="Gene3D" id="3.40.50.1820">
    <property type="entry name" value="alpha/beta hydrolase"/>
    <property type="match status" value="1"/>
</dbReference>
<name>A0A4R3NQT3_9HYPH</name>
<organism evidence="3 4">
    <name type="scientific">Martelella mediterranea</name>
    <dbReference type="NCBI Taxonomy" id="293089"/>
    <lineage>
        <taxon>Bacteria</taxon>
        <taxon>Pseudomonadati</taxon>
        <taxon>Pseudomonadota</taxon>
        <taxon>Alphaproteobacteria</taxon>
        <taxon>Hyphomicrobiales</taxon>
        <taxon>Aurantimonadaceae</taxon>
        <taxon>Martelella</taxon>
    </lineage>
</organism>
<dbReference type="GO" id="GO:0016787">
    <property type="term" value="F:hydrolase activity"/>
    <property type="evidence" value="ECO:0007669"/>
    <property type="project" value="UniProtKB-KW"/>
</dbReference>
<proteinExistence type="predicted"/>
<dbReference type="InterPro" id="IPR049492">
    <property type="entry name" value="BD-FAE-like_dom"/>
</dbReference>
<dbReference type="RefSeq" id="WP_132311792.1">
    <property type="nucleotide sequence ID" value="NZ_SMAR01000017.1"/>
</dbReference>
<gene>
    <name evidence="3" type="ORF">EDC90_101724</name>
</gene>
<dbReference type="InterPro" id="IPR050300">
    <property type="entry name" value="GDXG_lipolytic_enzyme"/>
</dbReference>
<evidence type="ECO:0000259" key="2">
    <source>
        <dbReference type="Pfam" id="PF20434"/>
    </source>
</evidence>
<reference evidence="3 4" key="1">
    <citation type="submission" date="2019-03" db="EMBL/GenBank/DDBJ databases">
        <title>Freshwater and sediment microbial communities from various areas in North America, analyzing microbe dynamics in response to fracking.</title>
        <authorList>
            <person name="Lamendella R."/>
        </authorList>
    </citation>
    <scope>NUCLEOTIDE SEQUENCE [LARGE SCALE GENOMIC DNA]</scope>
    <source>
        <strain evidence="3 4">175.2</strain>
    </source>
</reference>
<dbReference type="InterPro" id="IPR029058">
    <property type="entry name" value="AB_hydrolase_fold"/>
</dbReference>
<evidence type="ECO:0000313" key="3">
    <source>
        <dbReference type="EMBL" id="TCT37634.1"/>
    </source>
</evidence>
<accession>A0A4R3NQT3</accession>
<dbReference type="SUPFAM" id="SSF53474">
    <property type="entry name" value="alpha/beta-Hydrolases"/>
    <property type="match status" value="1"/>
</dbReference>
<dbReference type="EMBL" id="SMAR01000017">
    <property type="protein sequence ID" value="TCT37634.1"/>
    <property type="molecule type" value="Genomic_DNA"/>
</dbReference>
<feature type="domain" description="BD-FAE-like" evidence="2">
    <location>
        <begin position="70"/>
        <end position="250"/>
    </location>
</feature>
<dbReference type="PANTHER" id="PTHR48081:SF6">
    <property type="entry name" value="PEPTIDASE S9 PROLYL OLIGOPEPTIDASE CATALYTIC DOMAIN-CONTAINING PROTEIN"/>
    <property type="match status" value="1"/>
</dbReference>
<sequence length="298" mass="32488">MSGAGLRDEQVIPLWHGTPEGTPDHLQMVVTERSPSLFRTDRVITGISAPSLTAIVPQYPNGVSLIAAPGGGYQRIAADAEGYRLGQHLASLGVTTFIMTYRLPGEGHENASDVPLADAQRAMRQVRGNALSWGLDPHKILFMGYSAAGHMAASLATAFDREVYRQVDHLDEISARPDFLALVYPVITMFDPFVHEGSRQALLGNTPDDETKAAYTPDRHVGPDTPQTFMVLADDDTSVPAENALGFYAALRRHRVPAELHIYRDGGHGFKAAGKDAPALEWHRLLIGWMRMTGLLKA</sequence>
<dbReference type="OrthoDB" id="9771666at2"/>
<protein>
    <submittedName>
        <fullName evidence="3">Acetyl esterase/lipase</fullName>
    </submittedName>
</protein>
<evidence type="ECO:0000256" key="1">
    <source>
        <dbReference type="ARBA" id="ARBA00022801"/>
    </source>
</evidence>
<keyword evidence="1" id="KW-0378">Hydrolase</keyword>
<evidence type="ECO:0000313" key="4">
    <source>
        <dbReference type="Proteomes" id="UP000295097"/>
    </source>
</evidence>
<dbReference type="Pfam" id="PF20434">
    <property type="entry name" value="BD-FAE"/>
    <property type="match status" value="1"/>
</dbReference>
<comment type="caution">
    <text evidence="3">The sequence shown here is derived from an EMBL/GenBank/DDBJ whole genome shotgun (WGS) entry which is preliminary data.</text>
</comment>
<dbReference type="AlphaFoldDB" id="A0A4R3NQT3"/>
<keyword evidence="4" id="KW-1185">Reference proteome</keyword>